<dbReference type="InterPro" id="IPR058420">
    <property type="entry name" value="DUF8107"/>
</dbReference>
<keyword evidence="4" id="KW-1185">Reference proteome</keyword>
<keyword evidence="1" id="KW-0812">Transmembrane</keyword>
<protein>
    <recommendedName>
        <fullName evidence="2">DUF8107 domain-containing protein</fullName>
    </recommendedName>
</protein>
<dbReference type="OrthoDB" id="214676at2157"/>
<comment type="caution">
    <text evidence="3">The sequence shown here is derived from an EMBL/GenBank/DDBJ whole genome shotgun (WGS) entry which is preliminary data.</text>
</comment>
<sequence>MAQSGDRRVHFLLNLVLSTIYATVVVYGADYAGYWTFTPENVVGVAALIFIITYLVIYR</sequence>
<evidence type="ECO:0000259" key="2">
    <source>
        <dbReference type="Pfam" id="PF26409"/>
    </source>
</evidence>
<evidence type="ECO:0000313" key="3">
    <source>
        <dbReference type="EMBL" id="GGL68686.1"/>
    </source>
</evidence>
<dbReference type="RefSeq" id="WP_188980067.1">
    <property type="nucleotide sequence ID" value="NZ_BMPG01000004.1"/>
</dbReference>
<dbReference type="AlphaFoldDB" id="A0A830FLX7"/>
<accession>A0A830FLX7</accession>
<dbReference type="EMBL" id="BMPG01000004">
    <property type="protein sequence ID" value="GGL68686.1"/>
    <property type="molecule type" value="Genomic_DNA"/>
</dbReference>
<name>A0A830FLX7_9EURY</name>
<feature type="transmembrane region" description="Helical" evidence="1">
    <location>
        <begin position="12"/>
        <end position="29"/>
    </location>
</feature>
<dbReference type="Proteomes" id="UP000607197">
    <property type="component" value="Unassembled WGS sequence"/>
</dbReference>
<proteinExistence type="predicted"/>
<dbReference type="Pfam" id="PF26409">
    <property type="entry name" value="DUF8107"/>
    <property type="match status" value="1"/>
</dbReference>
<organism evidence="3 4">
    <name type="scientific">Halocalculus aciditolerans</name>
    <dbReference type="NCBI Taxonomy" id="1383812"/>
    <lineage>
        <taxon>Archaea</taxon>
        <taxon>Methanobacteriati</taxon>
        <taxon>Methanobacteriota</taxon>
        <taxon>Stenosarchaea group</taxon>
        <taxon>Halobacteria</taxon>
        <taxon>Halobacteriales</taxon>
        <taxon>Halobacteriaceae</taxon>
        <taxon>Halocalculus</taxon>
    </lineage>
</organism>
<reference evidence="3" key="1">
    <citation type="journal article" date="2014" name="Int. J. Syst. Evol. Microbiol.">
        <title>Complete genome sequence of Corynebacterium casei LMG S-19264T (=DSM 44701T), isolated from a smear-ripened cheese.</title>
        <authorList>
            <consortium name="US DOE Joint Genome Institute (JGI-PGF)"/>
            <person name="Walter F."/>
            <person name="Albersmeier A."/>
            <person name="Kalinowski J."/>
            <person name="Ruckert C."/>
        </authorList>
    </citation>
    <scope>NUCLEOTIDE SEQUENCE</scope>
    <source>
        <strain evidence="3">JCM 19596</strain>
    </source>
</reference>
<reference evidence="3" key="2">
    <citation type="submission" date="2020-09" db="EMBL/GenBank/DDBJ databases">
        <authorList>
            <person name="Sun Q."/>
            <person name="Ohkuma M."/>
        </authorList>
    </citation>
    <scope>NUCLEOTIDE SEQUENCE</scope>
    <source>
        <strain evidence="3">JCM 19596</strain>
    </source>
</reference>
<evidence type="ECO:0000313" key="4">
    <source>
        <dbReference type="Proteomes" id="UP000607197"/>
    </source>
</evidence>
<keyword evidence="1" id="KW-0472">Membrane</keyword>
<feature type="domain" description="DUF8107" evidence="2">
    <location>
        <begin position="4"/>
        <end position="57"/>
    </location>
</feature>
<evidence type="ECO:0000256" key="1">
    <source>
        <dbReference type="SAM" id="Phobius"/>
    </source>
</evidence>
<keyword evidence="1" id="KW-1133">Transmembrane helix</keyword>
<feature type="transmembrane region" description="Helical" evidence="1">
    <location>
        <begin position="41"/>
        <end position="58"/>
    </location>
</feature>
<gene>
    <name evidence="3" type="ORF">GCM10009039_28350</name>
</gene>